<proteinExistence type="predicted"/>
<reference evidence="3" key="1">
    <citation type="submission" date="2022-03" db="EMBL/GenBank/DDBJ databases">
        <authorList>
            <person name="Sayadi A."/>
        </authorList>
    </citation>
    <scope>NUCLEOTIDE SEQUENCE</scope>
</reference>
<dbReference type="InterPro" id="IPR036397">
    <property type="entry name" value="RNaseH_sf"/>
</dbReference>
<name>A0A9P0LZ10_ACAOB</name>
<evidence type="ECO:0000259" key="2">
    <source>
        <dbReference type="Pfam" id="PF13358"/>
    </source>
</evidence>
<dbReference type="OrthoDB" id="6748180at2759"/>
<dbReference type="GO" id="GO:0006313">
    <property type="term" value="P:DNA transposition"/>
    <property type="evidence" value="ECO:0007669"/>
    <property type="project" value="InterPro"/>
</dbReference>
<evidence type="ECO:0000259" key="1">
    <source>
        <dbReference type="Pfam" id="PF01498"/>
    </source>
</evidence>
<dbReference type="Gene3D" id="3.30.420.10">
    <property type="entry name" value="Ribonuclease H-like superfamily/Ribonuclease H"/>
    <property type="match status" value="1"/>
</dbReference>
<evidence type="ECO:0000313" key="4">
    <source>
        <dbReference type="Proteomes" id="UP001152888"/>
    </source>
</evidence>
<gene>
    <name evidence="3" type="ORF">ACAOBT_LOCUS27407</name>
</gene>
<dbReference type="EMBL" id="CAKOFQ010007541">
    <property type="protein sequence ID" value="CAH2003434.1"/>
    <property type="molecule type" value="Genomic_DNA"/>
</dbReference>
<dbReference type="InterPro" id="IPR038717">
    <property type="entry name" value="Tc1-like_DDE_dom"/>
</dbReference>
<dbReference type="GO" id="GO:0003677">
    <property type="term" value="F:DNA binding"/>
    <property type="evidence" value="ECO:0007669"/>
    <property type="project" value="InterPro"/>
</dbReference>
<evidence type="ECO:0008006" key="5">
    <source>
        <dbReference type="Google" id="ProtNLM"/>
    </source>
</evidence>
<dbReference type="Proteomes" id="UP001152888">
    <property type="component" value="Unassembled WGS sequence"/>
</dbReference>
<dbReference type="GO" id="GO:0015074">
    <property type="term" value="P:DNA integration"/>
    <property type="evidence" value="ECO:0007669"/>
    <property type="project" value="InterPro"/>
</dbReference>
<sequence>MALQDRKKSSKALAAELREAQGIVLSARSVRRRLVEKDLHGRKGRRKPLLTERQKQLRLSWAKTYKDWTAEDWAKVIWTDESNVELFGQPGTRYVRRRPGEAYREECLIPTVKFGGGSIMIWGCMSASGVGEVFLCEGRMTSRRYLDMLEEVLEPSILQLVDTEQGNYFFQQDNAPCHKSREAMRWFEENRVNLLSWPPQSPDLSPIENLWHIVKSKIAQHHCASKTALKEKIVEEWNAIPAATCLKLVSSMPRRVKLVIKAGGGSIKY</sequence>
<dbReference type="PANTHER" id="PTHR23022:SF135">
    <property type="entry name" value="SI:DKEY-77F5.3"/>
    <property type="match status" value="1"/>
</dbReference>
<dbReference type="Pfam" id="PF13358">
    <property type="entry name" value="DDE_3"/>
    <property type="match status" value="1"/>
</dbReference>
<dbReference type="AlphaFoldDB" id="A0A9P0LZ10"/>
<comment type="caution">
    <text evidence="3">The sequence shown here is derived from an EMBL/GenBank/DDBJ whole genome shotgun (WGS) entry which is preliminary data.</text>
</comment>
<dbReference type="InterPro" id="IPR052338">
    <property type="entry name" value="Transposase_5"/>
</dbReference>
<evidence type="ECO:0000313" key="3">
    <source>
        <dbReference type="EMBL" id="CAH2003434.1"/>
    </source>
</evidence>
<dbReference type="PANTHER" id="PTHR23022">
    <property type="entry name" value="TRANSPOSABLE ELEMENT-RELATED"/>
    <property type="match status" value="1"/>
</dbReference>
<feature type="domain" description="Transposase Tc1-like" evidence="1">
    <location>
        <begin position="4"/>
        <end position="67"/>
    </location>
</feature>
<dbReference type="Pfam" id="PF01498">
    <property type="entry name" value="HTH_Tnp_Tc3_2"/>
    <property type="match status" value="1"/>
</dbReference>
<protein>
    <recommendedName>
        <fullName evidence="5">Transposase</fullName>
    </recommendedName>
</protein>
<dbReference type="InterPro" id="IPR002492">
    <property type="entry name" value="Transposase_Tc1-like"/>
</dbReference>
<feature type="domain" description="Tc1-like transposase DDE" evidence="2">
    <location>
        <begin position="76"/>
        <end position="227"/>
    </location>
</feature>
<accession>A0A9P0LZ10</accession>
<organism evidence="3 4">
    <name type="scientific">Acanthoscelides obtectus</name>
    <name type="common">Bean weevil</name>
    <name type="synonym">Bruchus obtectus</name>
    <dbReference type="NCBI Taxonomy" id="200917"/>
    <lineage>
        <taxon>Eukaryota</taxon>
        <taxon>Metazoa</taxon>
        <taxon>Ecdysozoa</taxon>
        <taxon>Arthropoda</taxon>
        <taxon>Hexapoda</taxon>
        <taxon>Insecta</taxon>
        <taxon>Pterygota</taxon>
        <taxon>Neoptera</taxon>
        <taxon>Endopterygota</taxon>
        <taxon>Coleoptera</taxon>
        <taxon>Polyphaga</taxon>
        <taxon>Cucujiformia</taxon>
        <taxon>Chrysomeloidea</taxon>
        <taxon>Chrysomelidae</taxon>
        <taxon>Bruchinae</taxon>
        <taxon>Bruchini</taxon>
        <taxon>Acanthoscelides</taxon>
    </lineage>
</organism>
<keyword evidence="4" id="KW-1185">Reference proteome</keyword>